<protein>
    <recommendedName>
        <fullName evidence="5">Energy transducer TonB</fullName>
    </recommendedName>
</protein>
<reference evidence="3 4" key="1">
    <citation type="submission" date="2020-03" db="EMBL/GenBank/DDBJ databases">
        <title>Genomic Encyclopedia of Type Strains, Phase IV (KMG-IV): sequencing the most valuable type-strain genomes for metagenomic binning, comparative biology and taxonomic classification.</title>
        <authorList>
            <person name="Goeker M."/>
        </authorList>
    </citation>
    <scope>NUCLEOTIDE SEQUENCE [LARGE SCALE GENOMIC DNA]</scope>
    <source>
        <strain evidence="3 4">DSM 5718</strain>
    </source>
</reference>
<comment type="caution">
    <text evidence="3">The sequence shown here is derived from an EMBL/GenBank/DDBJ whole genome shotgun (WGS) entry which is preliminary data.</text>
</comment>
<name>A0A846MPM9_9BACT</name>
<accession>A0A846MPM9</accession>
<dbReference type="Proteomes" id="UP000537126">
    <property type="component" value="Unassembled WGS sequence"/>
</dbReference>
<evidence type="ECO:0008006" key="5">
    <source>
        <dbReference type="Google" id="ProtNLM"/>
    </source>
</evidence>
<dbReference type="RefSeq" id="WP_166918645.1">
    <property type="nucleotide sequence ID" value="NZ_JAASRN010000001.1"/>
</dbReference>
<keyword evidence="2" id="KW-0812">Transmembrane</keyword>
<proteinExistence type="predicted"/>
<evidence type="ECO:0000313" key="3">
    <source>
        <dbReference type="EMBL" id="NIK73405.1"/>
    </source>
</evidence>
<feature type="transmembrane region" description="Helical" evidence="2">
    <location>
        <begin position="20"/>
        <end position="40"/>
    </location>
</feature>
<organism evidence="3 4">
    <name type="scientific">Thermonema lapsum</name>
    <dbReference type="NCBI Taxonomy" id="28195"/>
    <lineage>
        <taxon>Bacteria</taxon>
        <taxon>Pseudomonadati</taxon>
        <taxon>Bacteroidota</taxon>
        <taxon>Cytophagia</taxon>
        <taxon>Cytophagales</taxon>
        <taxon>Thermonemataceae</taxon>
        <taxon>Thermonema</taxon>
    </lineage>
</organism>
<sequence length="264" mass="29032">MVQEKEPLEKIEKTSRRTAFIVSLVVHVLIVTLFFFIYAWEPPIPPPPEYGIELSYGSDEEGQGENPRFVPTQERQSEDLPEESATPNEAVETPSQLPEAEVSVPQKAPETKPQLPKDQPKQAEPEPQPNPKALFNPEGSGTGKGDDGKEGIKGRSEGTLDGRGLYGGGEGGFSLTGLDGWKLSCNNLQVNDNSGEEGFITFEIIVDEDGYLQTITTKQYNVSPRVVALYKRALEEQIEGCLVRSSARVPSRARGTITFRLKSK</sequence>
<evidence type="ECO:0000256" key="1">
    <source>
        <dbReference type="SAM" id="MobiDB-lite"/>
    </source>
</evidence>
<feature type="compositionally biased region" description="Basic and acidic residues" evidence="1">
    <location>
        <begin position="144"/>
        <end position="160"/>
    </location>
</feature>
<evidence type="ECO:0000256" key="2">
    <source>
        <dbReference type="SAM" id="Phobius"/>
    </source>
</evidence>
<gene>
    <name evidence="3" type="ORF">FHS56_000891</name>
</gene>
<keyword evidence="2" id="KW-0472">Membrane</keyword>
<dbReference type="AlphaFoldDB" id="A0A846MPM9"/>
<keyword evidence="4" id="KW-1185">Reference proteome</keyword>
<feature type="region of interest" description="Disordered" evidence="1">
    <location>
        <begin position="51"/>
        <end position="166"/>
    </location>
</feature>
<dbReference type="EMBL" id="JAASRN010000001">
    <property type="protein sequence ID" value="NIK73405.1"/>
    <property type="molecule type" value="Genomic_DNA"/>
</dbReference>
<evidence type="ECO:0000313" key="4">
    <source>
        <dbReference type="Proteomes" id="UP000537126"/>
    </source>
</evidence>
<keyword evidence="2" id="KW-1133">Transmembrane helix</keyword>